<evidence type="ECO:0000256" key="37">
    <source>
        <dbReference type="ARBA" id="ARBA00048446"/>
    </source>
</evidence>
<evidence type="ECO:0000256" key="27">
    <source>
        <dbReference type="ARBA" id="ARBA00036898"/>
    </source>
</evidence>
<evidence type="ECO:0000256" key="36">
    <source>
        <dbReference type="ARBA" id="ARBA00048373"/>
    </source>
</evidence>
<reference evidence="50" key="1">
    <citation type="submission" date="2018-10" db="EMBL/GenBank/DDBJ databases">
        <title>De novo assembly of a Great Dane genome.</title>
        <authorList>
            <person name="Kidd J.M."/>
            <person name="Pendleton A.L."/>
            <person name="Shen F."/>
            <person name="Emery S."/>
        </authorList>
    </citation>
    <scope>NUCLEOTIDE SEQUENCE [LARGE SCALE GENOMIC DNA]</scope>
    <source>
        <strain evidence="50">Great Dane</strain>
    </source>
</reference>
<proteinExistence type="predicted"/>
<evidence type="ECO:0000256" key="46">
    <source>
        <dbReference type="PROSITE-ProRule" id="PRU00555"/>
    </source>
</evidence>
<feature type="domain" description="C2" evidence="48">
    <location>
        <begin position="5"/>
        <end position="124"/>
    </location>
</feature>
<dbReference type="PROSITE" id="PS51210">
    <property type="entry name" value="PLA2C"/>
    <property type="match status" value="1"/>
</dbReference>
<evidence type="ECO:0000256" key="15">
    <source>
        <dbReference type="ARBA" id="ARBA00022801"/>
    </source>
</evidence>
<evidence type="ECO:0000256" key="26">
    <source>
        <dbReference type="ARBA" id="ARBA00036797"/>
    </source>
</evidence>
<dbReference type="Gene3D" id="2.60.40.150">
    <property type="entry name" value="C2 domain"/>
    <property type="match status" value="1"/>
</dbReference>
<evidence type="ECO:0000259" key="49">
    <source>
        <dbReference type="PROSITE" id="PS51210"/>
    </source>
</evidence>
<comment type="catalytic activity">
    <reaction evidence="34">
        <text>2-[(11R)-hydroxy-(5Z,8Z,12E,14Z)-eicosatetraenoyl]-sn-glycero-3-phosphocholine + H2O = (11R)-hydroxy-(5Z,8Z,12E,14Z)-eicosatetraenoate + sn-glycerol 3-phosphocholine + H(+)</text>
        <dbReference type="Rhea" id="RHEA:53688"/>
        <dbReference type="ChEBI" id="CHEBI:15377"/>
        <dbReference type="ChEBI" id="CHEBI:15378"/>
        <dbReference type="ChEBI" id="CHEBI:16870"/>
        <dbReference type="ChEBI" id="CHEBI:78836"/>
        <dbReference type="ChEBI" id="CHEBI:137582"/>
    </reaction>
    <physiologicalReaction direction="left-to-right" evidence="34">
        <dbReference type="Rhea" id="RHEA:53689"/>
    </physiologicalReaction>
</comment>
<comment type="subunit">
    <text evidence="30">Interacts with KAT5.</text>
</comment>
<evidence type="ECO:0000256" key="30">
    <source>
        <dbReference type="ARBA" id="ARBA00038814"/>
    </source>
</evidence>
<evidence type="ECO:0000256" key="7">
    <source>
        <dbReference type="ARBA" id="ARBA00022490"/>
    </source>
</evidence>
<evidence type="ECO:0000256" key="41">
    <source>
        <dbReference type="ARBA" id="ARBA00048903"/>
    </source>
</evidence>
<comment type="catalytic activity">
    <reaction evidence="38">
        <text>a 1-acyl-sn-glycero-3-phosphocholine + H2O = sn-glycerol 3-phosphocholine + a fatty acid + H(+)</text>
        <dbReference type="Rhea" id="RHEA:15177"/>
        <dbReference type="ChEBI" id="CHEBI:15377"/>
        <dbReference type="ChEBI" id="CHEBI:15378"/>
        <dbReference type="ChEBI" id="CHEBI:16870"/>
        <dbReference type="ChEBI" id="CHEBI:28868"/>
        <dbReference type="ChEBI" id="CHEBI:58168"/>
        <dbReference type="EC" id="3.1.1.5"/>
    </reaction>
    <physiologicalReaction direction="left-to-right" evidence="38">
        <dbReference type="Rhea" id="RHEA:15178"/>
    </physiologicalReaction>
</comment>
<evidence type="ECO:0000256" key="3">
    <source>
        <dbReference type="ARBA" id="ARBA00004514"/>
    </source>
</evidence>
<keyword evidence="15 46" id="KW-0378">Hydrolase</keyword>
<evidence type="ECO:0000256" key="14">
    <source>
        <dbReference type="ARBA" id="ARBA00022798"/>
    </source>
</evidence>
<comment type="pathway">
    <text evidence="24">Phospholipid metabolism.</text>
</comment>
<accession>A0A8C0YWS5</accession>
<keyword evidence="13" id="KW-0434">Leukotriene biosynthesis</keyword>
<evidence type="ECO:0000256" key="35">
    <source>
        <dbReference type="ARBA" id="ARBA00048330"/>
    </source>
</evidence>
<keyword evidence="21" id="KW-1208">Phospholipid metabolism</keyword>
<evidence type="ECO:0000256" key="25">
    <source>
        <dbReference type="ARBA" id="ARBA00035999"/>
    </source>
</evidence>
<comment type="pathway">
    <text evidence="4">Lipid metabolism; prostaglandin biosynthesis.</text>
</comment>
<evidence type="ECO:0000256" key="38">
    <source>
        <dbReference type="ARBA" id="ARBA00048454"/>
    </source>
</evidence>
<comment type="catalytic activity">
    <reaction evidence="43">
        <text>1-octadecanoyl-2-(5Z,8Z,11Z,14Z-eicosatetraenoyl)-sn-glycero-3-phosphocholine + H2O = 1-octadecanoyl-sn-glycero-3-phosphocholine + (5Z,8Z,11Z,14Z)-eicosatetraenoate + H(+)</text>
        <dbReference type="Rhea" id="RHEA:40519"/>
        <dbReference type="ChEBI" id="CHEBI:15377"/>
        <dbReference type="ChEBI" id="CHEBI:15378"/>
        <dbReference type="ChEBI" id="CHEBI:32395"/>
        <dbReference type="ChEBI" id="CHEBI:73858"/>
        <dbReference type="ChEBI" id="CHEBI:74965"/>
    </reaction>
    <physiologicalReaction direction="left-to-right" evidence="43">
        <dbReference type="Rhea" id="RHEA:40520"/>
    </physiologicalReaction>
</comment>
<keyword evidence="20" id="KW-0275">Fatty acid biosynthesis</keyword>
<evidence type="ECO:0000256" key="24">
    <source>
        <dbReference type="ARBA" id="ARBA00025707"/>
    </source>
</evidence>
<dbReference type="Ensembl" id="ENSCAFT00040022682.1">
    <property type="protein sequence ID" value="ENSCAFP00040019653.1"/>
    <property type="gene ID" value="ENSCAFG00040012196.1"/>
</dbReference>
<evidence type="ECO:0000313" key="51">
    <source>
        <dbReference type="Proteomes" id="UP000694542"/>
    </source>
</evidence>
<dbReference type="GO" id="GO:0004623">
    <property type="term" value="F:phospholipase A2 activity"/>
    <property type="evidence" value="ECO:0007669"/>
    <property type="project" value="UniProtKB-EC"/>
</dbReference>
<comment type="subcellular location">
    <subcellularLocation>
        <location evidence="3">Cytoplasm</location>
        <location evidence="3">Cytosol</location>
    </subcellularLocation>
    <subcellularLocation>
        <location evidence="2">Membrane</location>
        <topology evidence="2">Peripheral membrane protein</topology>
    </subcellularLocation>
</comment>
<comment type="pathway">
    <text evidence="5">Lipid metabolism; leukotriene B4 biosynthesis.</text>
</comment>
<keyword evidence="14" id="KW-0319">Glycerol metabolism</keyword>
<evidence type="ECO:0000256" key="4">
    <source>
        <dbReference type="ARBA" id="ARBA00004702"/>
    </source>
</evidence>
<evidence type="ECO:0000256" key="45">
    <source>
        <dbReference type="ARBA" id="ARBA00049508"/>
    </source>
</evidence>
<evidence type="ECO:0000256" key="22">
    <source>
        <dbReference type="ARBA" id="ARBA00023408"/>
    </source>
</evidence>
<dbReference type="SMART" id="SM00022">
    <property type="entry name" value="PLAc"/>
    <property type="match status" value="1"/>
</dbReference>
<dbReference type="GO" id="GO:0005829">
    <property type="term" value="C:cytosol"/>
    <property type="evidence" value="ECO:0007669"/>
    <property type="project" value="UniProtKB-SubCell"/>
</dbReference>
<evidence type="ECO:0000256" key="8">
    <source>
        <dbReference type="ARBA" id="ARBA00022501"/>
    </source>
</evidence>
<dbReference type="PANTHER" id="PTHR10728:SF31">
    <property type="entry name" value="CYTOSOLIC PHOSPHOLIPASE A2 DELTA"/>
    <property type="match status" value="1"/>
</dbReference>
<protein>
    <recommendedName>
        <fullName evidence="6 47">Phospholipase A2</fullName>
        <ecNumber evidence="6 47">3.1.1.4</ecNumber>
    </recommendedName>
</protein>
<evidence type="ECO:0000256" key="39">
    <source>
        <dbReference type="ARBA" id="ARBA00048533"/>
    </source>
</evidence>
<evidence type="ECO:0000256" key="5">
    <source>
        <dbReference type="ARBA" id="ARBA00004716"/>
    </source>
</evidence>
<keyword evidence="19" id="KW-0472">Membrane</keyword>
<keyword evidence="9" id="KW-0444">Lipid biosynthesis</keyword>
<dbReference type="PROSITE" id="PS50004">
    <property type="entry name" value="C2"/>
    <property type="match status" value="1"/>
</dbReference>
<evidence type="ECO:0000256" key="12">
    <source>
        <dbReference type="ARBA" id="ARBA00022723"/>
    </source>
</evidence>
<dbReference type="GO" id="GO:0016020">
    <property type="term" value="C:membrane"/>
    <property type="evidence" value="ECO:0007669"/>
    <property type="project" value="UniProtKB-SubCell"/>
</dbReference>
<evidence type="ECO:0000256" key="11">
    <source>
        <dbReference type="ARBA" id="ARBA00022668"/>
    </source>
</evidence>
<evidence type="ECO:0000256" key="2">
    <source>
        <dbReference type="ARBA" id="ARBA00004170"/>
    </source>
</evidence>
<comment type="catalytic activity">
    <reaction evidence="25">
        <text>1-octadecanoyl-2-(5Z,8Z,11Z,14Z-eicosatetraenoyl)-sn-glycero-3-phosphocholine + glycerol = 1-(5Z,8Z,11Z,14Z-eicosatetraenoyl)-glycerol + 1-octadecanoyl-sn-glycero-3-phosphocholine</text>
        <dbReference type="Rhea" id="RHEA:41099"/>
        <dbReference type="ChEBI" id="CHEBI:17754"/>
        <dbReference type="ChEBI" id="CHEBI:73858"/>
        <dbReference type="ChEBI" id="CHEBI:74965"/>
        <dbReference type="ChEBI" id="CHEBI:75612"/>
    </reaction>
    <physiologicalReaction direction="left-to-right" evidence="25">
        <dbReference type="Rhea" id="RHEA:41100"/>
    </physiologicalReaction>
</comment>
<dbReference type="InterPro" id="IPR041847">
    <property type="entry name" value="C2_cPLA2"/>
</dbReference>
<evidence type="ECO:0000256" key="16">
    <source>
        <dbReference type="ARBA" id="ARBA00022837"/>
    </source>
</evidence>
<dbReference type="GO" id="GO:0019370">
    <property type="term" value="P:leukotriene biosynthetic process"/>
    <property type="evidence" value="ECO:0007669"/>
    <property type="project" value="UniProtKB-KW"/>
</dbReference>
<keyword evidence="10" id="KW-0643">Prostaglandin biosynthesis</keyword>
<feature type="domain" description="PLA2c" evidence="49">
    <location>
        <begin position="269"/>
        <end position="807"/>
    </location>
</feature>
<sequence length="807" mass="90872">MERLTTRGPPGHPHQGEASACWQLTVRVLEARNLGWTDLLSQADPYVTLQLPTAPGIKFKTKTITNSSHPVWNETFSFLIQSQVKNVLELNVYDEDSVTEDDACFKVLYDVSEVQPGELLRKTFSLHPQGQEELDVEFLLEKTSDCPENLITNNVLVARELSCLDVRLDSAESTARVTDEEQLKLELVLKGSYEDTQTSALGTASAFRFHYLAAQETELSVRLRSSESNDWNSDKSAGHLTVPLRSLAMGKEVTVNVTPGVRLQLKAEGCPKELAVRLGYDLCAEEKAFLSRRKRVVARALKQTLQLDRDLQEDEVPVVGIMATGGGARAMTSLYGHLLALQKLGLLDCVTYFSGISGSTWAMAHLYGDPEWSQKDLEGPIKYAREHLAKSKLEAFSPERLASYRQELELRAKQGYPTTFVDLWALVLESMLHGQVMDQKLSEQRAALEQGQNPLPLYLSLNVKENDLETLDFKEWVEFSPYEVGFPKYGAFVPTELFGSEFFMGRLMRRLPESRICFLEGIWSNIFSLNLLDAWYDLTNSGDTWKQHIKDKIRNLEESPASLTTSSWLEPGTALAKAFKGFLTSRPLHQHSCNFLRGLQLHQDYCSHKDFSTWADCQLDSTPGQLTPQEPRLCLVDVGYFLNTSCPSMFRPGRRLDLILSLDYSLSAPFEALQQTELYCRARGLPFPRVDPSPQDQRQPTECHLFSDPTCPDAPVLLHFPLVNASFKDHSAPGVQRPAELPASQVDLTGTTSPYYLFNMTYKEEDFDHLLQLSDYNVRNSQGAILQALRTAMEHRALGTRPPTARN</sequence>
<comment type="catalytic activity">
    <reaction evidence="22">
        <text>1-hexadecanoyl-2-(9Z,12Z-octadecadienoyl)-sn-glycero-3-phosphocholine + H2O = (9Z,12Z)-octadecadienoate + 1-hexadecanoyl-sn-glycero-3-phosphocholine + H(+)</text>
        <dbReference type="Rhea" id="RHEA:40811"/>
        <dbReference type="ChEBI" id="CHEBI:15377"/>
        <dbReference type="ChEBI" id="CHEBI:15378"/>
        <dbReference type="ChEBI" id="CHEBI:30245"/>
        <dbReference type="ChEBI" id="CHEBI:72998"/>
        <dbReference type="ChEBI" id="CHEBI:73002"/>
    </reaction>
    <physiologicalReaction direction="left-to-right" evidence="22">
        <dbReference type="Rhea" id="RHEA:40812"/>
    </physiologicalReaction>
</comment>
<comment type="catalytic activity">
    <reaction evidence="35">
        <text>2-(prostaglandin E2)-sn-glycero-3-phosphoethanolamine + H2O = sn-glycero-3-phosphoethanolamine + prostaglandin E2 + H(+)</text>
        <dbReference type="Rhea" id="RHEA:53704"/>
        <dbReference type="ChEBI" id="CHEBI:15377"/>
        <dbReference type="ChEBI" id="CHEBI:15378"/>
        <dbReference type="ChEBI" id="CHEBI:137581"/>
        <dbReference type="ChEBI" id="CHEBI:143890"/>
        <dbReference type="ChEBI" id="CHEBI:606564"/>
    </reaction>
    <physiologicalReaction direction="left-to-right" evidence="35">
        <dbReference type="Rhea" id="RHEA:53705"/>
    </physiologicalReaction>
</comment>
<comment type="domain">
    <text evidence="47">The N-terminal C2 domain associates with lipid membranes upon calcium binding.</text>
</comment>
<dbReference type="InterPro" id="IPR035892">
    <property type="entry name" value="C2_domain_sf"/>
</dbReference>
<evidence type="ECO:0000256" key="33">
    <source>
        <dbReference type="ARBA" id="ARBA00048049"/>
    </source>
</evidence>
<comment type="catalytic activity">
    <reaction evidence="45">
        <text>2-(prostaglandin E2)-sn-glycero-3-phosphocholine + H2O = prostaglandin E2 + sn-glycerol 3-phosphocholine + H(+)</text>
        <dbReference type="Rhea" id="RHEA:53692"/>
        <dbReference type="ChEBI" id="CHEBI:15377"/>
        <dbReference type="ChEBI" id="CHEBI:15378"/>
        <dbReference type="ChEBI" id="CHEBI:16870"/>
        <dbReference type="ChEBI" id="CHEBI:137585"/>
        <dbReference type="ChEBI" id="CHEBI:606564"/>
    </reaction>
    <physiologicalReaction direction="left-to-right" evidence="45">
        <dbReference type="Rhea" id="RHEA:53693"/>
    </physiologicalReaction>
</comment>
<keyword evidence="11" id="KW-0595">Phospholipid degradation</keyword>
<evidence type="ECO:0000256" key="17">
    <source>
        <dbReference type="ARBA" id="ARBA00022963"/>
    </source>
</evidence>
<dbReference type="PANTHER" id="PTHR10728">
    <property type="entry name" value="CYTOSOLIC PHOSPHOLIPASE A2"/>
    <property type="match status" value="1"/>
</dbReference>
<evidence type="ECO:0000256" key="28">
    <source>
        <dbReference type="ARBA" id="ARBA00037916"/>
    </source>
</evidence>
<dbReference type="Pfam" id="PF00168">
    <property type="entry name" value="C2"/>
    <property type="match status" value="1"/>
</dbReference>
<evidence type="ECO:0000256" key="13">
    <source>
        <dbReference type="ARBA" id="ARBA00022751"/>
    </source>
</evidence>
<dbReference type="EC" id="3.1.1.4" evidence="6 47"/>
<dbReference type="GO" id="GO:0006071">
    <property type="term" value="P:glycerol metabolic process"/>
    <property type="evidence" value="ECO:0007669"/>
    <property type="project" value="UniProtKB-KW"/>
</dbReference>
<keyword evidence="16 47" id="KW-0106">Calcium</keyword>
<evidence type="ECO:0000256" key="23">
    <source>
        <dbReference type="ARBA" id="ARBA00023422"/>
    </source>
</evidence>
<comment type="pathway">
    <text evidence="28">Lipid metabolism; arachidonate metabolism.</text>
</comment>
<dbReference type="InterPro" id="IPR016035">
    <property type="entry name" value="Acyl_Trfase/lysoPLipase"/>
</dbReference>
<keyword evidence="17 46" id="KW-0442">Lipid degradation</keyword>
<dbReference type="SUPFAM" id="SSF49562">
    <property type="entry name" value="C2 domain (Calcium/lipid-binding domain, CaLB)"/>
    <property type="match status" value="1"/>
</dbReference>
<comment type="catalytic activity">
    <reaction evidence="41">
        <text>1-O-hexadecyl-2-(5Z,8Z,11Z,14Z)-eicosatetraenoyl-sn-glycero-3-phosphocholine + H2O = 1-O-hexadecyl-sn-glycero-3-phosphocholine + (5Z,8Z,11Z,14Z)-eicosatetraenoate + H(+)</text>
        <dbReference type="Rhea" id="RHEA:41067"/>
        <dbReference type="ChEBI" id="CHEBI:15377"/>
        <dbReference type="ChEBI" id="CHEBI:15378"/>
        <dbReference type="ChEBI" id="CHEBI:32395"/>
        <dbReference type="ChEBI" id="CHEBI:55430"/>
        <dbReference type="ChEBI" id="CHEBI:64496"/>
    </reaction>
    <physiologicalReaction direction="left-to-right" evidence="41">
        <dbReference type="Rhea" id="RHEA:41068"/>
    </physiologicalReaction>
</comment>
<dbReference type="FunFam" id="2.60.40.150:FF:000030">
    <property type="entry name" value="Phospholipase A2"/>
    <property type="match status" value="1"/>
</dbReference>
<dbReference type="FunFam" id="3.40.1090.10:FF:000002">
    <property type="entry name" value="Phospholipase A2"/>
    <property type="match status" value="1"/>
</dbReference>
<evidence type="ECO:0000256" key="18">
    <source>
        <dbReference type="ARBA" id="ARBA00023098"/>
    </source>
</evidence>
<comment type="catalytic activity">
    <reaction evidence="37">
        <text>1-octadecanoyl-2-(5Z,8Z,11Z,14Z-eicosatetraenoyl)-sn-glycero-3-phosphate + H2O = 1-octadecanoyl-sn-glycero-3-phosphate + (5Z,8Z,11Z,14Z)-eicosatetraenoate + H(+)</text>
        <dbReference type="Rhea" id="RHEA:40451"/>
        <dbReference type="ChEBI" id="CHEBI:15377"/>
        <dbReference type="ChEBI" id="CHEBI:15378"/>
        <dbReference type="ChEBI" id="CHEBI:32395"/>
        <dbReference type="ChEBI" id="CHEBI:74565"/>
        <dbReference type="ChEBI" id="CHEBI:77091"/>
    </reaction>
    <physiologicalReaction direction="left-to-right" evidence="37">
        <dbReference type="Rhea" id="RHEA:40452"/>
    </physiologicalReaction>
</comment>
<evidence type="ECO:0000256" key="43">
    <source>
        <dbReference type="ARBA" id="ARBA00049468"/>
    </source>
</evidence>
<evidence type="ECO:0000256" key="6">
    <source>
        <dbReference type="ARBA" id="ARBA00013278"/>
    </source>
</evidence>
<dbReference type="GO" id="GO:0001516">
    <property type="term" value="P:prostaglandin biosynthetic process"/>
    <property type="evidence" value="ECO:0007669"/>
    <property type="project" value="UniProtKB-KW"/>
</dbReference>
<comment type="catalytic activity">
    <reaction evidence="32">
        <text>1-(5Z,8Z,11Z,14Z-eicosatetraenoyl)-2-hexadecanoyl-sn-glycero-3-phosphocholine + H2O = 1-(5Z,8Z,11Z,14Z-eicosatetraenoyl)-sn-glycero-3-phosphocholine + hexadecanoate + H(+)</text>
        <dbReference type="Rhea" id="RHEA:41071"/>
        <dbReference type="ChEBI" id="CHEBI:7896"/>
        <dbReference type="ChEBI" id="CHEBI:15377"/>
        <dbReference type="ChEBI" id="CHEBI:15378"/>
        <dbReference type="ChEBI" id="CHEBI:74344"/>
        <dbReference type="ChEBI" id="CHEBI:77694"/>
    </reaction>
    <physiologicalReaction direction="left-to-right" evidence="32">
        <dbReference type="Rhea" id="RHEA:41072"/>
    </physiologicalReaction>
</comment>
<evidence type="ECO:0000256" key="32">
    <source>
        <dbReference type="ARBA" id="ARBA00047406"/>
    </source>
</evidence>
<evidence type="ECO:0000256" key="21">
    <source>
        <dbReference type="ARBA" id="ARBA00023264"/>
    </source>
</evidence>
<comment type="catalytic activity">
    <reaction evidence="27">
        <text>1-octadecanoyl-2-(9Z,12Z,15Z-octadecatrienoyl)-sn-glycero-3-phosphocholine + glycerol = 1-(9Z,12Z,15Z-octadecatrienoyl)-glycerol + 1-octadecanoyl-sn-glycero-3-phosphocholine</text>
        <dbReference type="Rhea" id="RHEA:41087"/>
        <dbReference type="ChEBI" id="CHEBI:17754"/>
        <dbReference type="ChEBI" id="CHEBI:73858"/>
        <dbReference type="ChEBI" id="CHEBI:75610"/>
        <dbReference type="ChEBI" id="CHEBI:78022"/>
    </reaction>
    <physiologicalReaction direction="left-to-right" evidence="27">
        <dbReference type="Rhea" id="RHEA:41088"/>
    </physiologicalReaction>
</comment>
<evidence type="ECO:0000313" key="50">
    <source>
        <dbReference type="Ensembl" id="ENSCAFP00040019653.1"/>
    </source>
</evidence>
<comment type="catalytic activity">
    <reaction evidence="42">
        <text>1,2-di-(9Z-octadecenoyl)-sn-glycero-3-phospho-(1'-sn-glycerol) + H2O = 1-(9Z-octadecenoyl)-sn-glycero-3-phospho-(1'-sn-glycerol) + (9Z)-octadecenoate + H(+)</text>
        <dbReference type="Rhea" id="RHEA:41123"/>
        <dbReference type="ChEBI" id="CHEBI:15377"/>
        <dbReference type="ChEBI" id="CHEBI:15378"/>
        <dbReference type="ChEBI" id="CHEBI:30823"/>
        <dbReference type="ChEBI" id="CHEBI:72828"/>
        <dbReference type="ChEBI" id="CHEBI:75163"/>
    </reaction>
    <physiologicalReaction direction="left-to-right" evidence="42">
        <dbReference type="Rhea" id="RHEA:41124"/>
    </physiologicalReaction>
</comment>
<evidence type="ECO:0000256" key="42">
    <source>
        <dbReference type="ARBA" id="ARBA00049162"/>
    </source>
</evidence>
<reference evidence="50" key="2">
    <citation type="submission" date="2025-08" db="UniProtKB">
        <authorList>
            <consortium name="Ensembl"/>
        </authorList>
    </citation>
    <scope>IDENTIFICATION</scope>
</reference>
<comment type="catalytic activity">
    <reaction evidence="26">
        <text>1-octadecanoyl-2-(9Z,12Z,15Z-octadecatrienoyl)-sn-glycero-3-phosphocholine + H2O = (9Z,12Z,15Z)-octadecatrienoate + 1-octadecanoyl-sn-glycero-3-phosphocholine + H(+)</text>
        <dbReference type="Rhea" id="RHEA:41307"/>
        <dbReference type="ChEBI" id="CHEBI:15377"/>
        <dbReference type="ChEBI" id="CHEBI:15378"/>
        <dbReference type="ChEBI" id="CHEBI:32387"/>
        <dbReference type="ChEBI" id="CHEBI:73858"/>
        <dbReference type="ChEBI" id="CHEBI:78022"/>
    </reaction>
    <physiologicalReaction direction="left-to-right" evidence="26">
        <dbReference type="Rhea" id="RHEA:41308"/>
    </physiologicalReaction>
</comment>
<keyword evidence="12 47" id="KW-0479">Metal-binding</keyword>
<keyword evidence="20" id="KW-0276">Fatty acid metabolism</keyword>
<comment type="pathway">
    <text evidence="29">Membrane lipid metabolism; glycerophospholipid metabolism.</text>
</comment>
<evidence type="ECO:0000256" key="19">
    <source>
        <dbReference type="ARBA" id="ARBA00023136"/>
    </source>
</evidence>
<dbReference type="CDD" id="cd04036">
    <property type="entry name" value="C2_cPLA2"/>
    <property type="match status" value="1"/>
</dbReference>
<evidence type="ECO:0000256" key="10">
    <source>
        <dbReference type="ARBA" id="ARBA00022585"/>
    </source>
</evidence>
<comment type="catalytic activity">
    <reaction evidence="44">
        <text>1-(5Z,8Z,11Z,14Z-eicosatetraenoyl)-2-O-hexadecyl-sn-glycero-3-phosphocholine + H2O = 2-O-hexadecyl-sn-glycero-3-phosphocholine + (5Z,8Z,11Z,14Z)-eicosatetraenoate + H(+)</text>
        <dbReference type="Rhea" id="RHEA:41271"/>
        <dbReference type="ChEBI" id="CHEBI:15377"/>
        <dbReference type="ChEBI" id="CHEBI:15378"/>
        <dbReference type="ChEBI" id="CHEBI:32395"/>
        <dbReference type="ChEBI" id="CHEBI:77695"/>
        <dbReference type="ChEBI" id="CHEBI:77696"/>
    </reaction>
    <physiologicalReaction direction="left-to-right" evidence="44">
        <dbReference type="Rhea" id="RHEA:41272"/>
    </physiologicalReaction>
</comment>
<dbReference type="GO" id="GO:0004622">
    <property type="term" value="F:phosphatidylcholine lysophospholipase activity"/>
    <property type="evidence" value="ECO:0007669"/>
    <property type="project" value="UniProtKB-EC"/>
</dbReference>
<dbReference type="InterPro" id="IPR002642">
    <property type="entry name" value="LysoPLipase_cat_dom"/>
</dbReference>
<name>A0A8C0YWS5_CANLF</name>
<dbReference type="Pfam" id="PF01735">
    <property type="entry name" value="PLA2_B"/>
    <property type="match status" value="1"/>
</dbReference>
<comment type="catalytic activity">
    <reaction evidence="36">
        <text>1-hexadecanoyl-2-(5Z,8Z,11Z,14Z-eicosatetraenoyl)-sn-glycero-3-phosphocholine + H2O = 1-hexadecanoyl-sn-glycero-3-phosphocholine + (5Z,8Z,11Z,14Z)-eicosatetraenoate + H(+)</text>
        <dbReference type="Rhea" id="RHEA:40427"/>
        <dbReference type="ChEBI" id="CHEBI:15377"/>
        <dbReference type="ChEBI" id="CHEBI:15378"/>
        <dbReference type="ChEBI" id="CHEBI:32395"/>
        <dbReference type="ChEBI" id="CHEBI:72998"/>
        <dbReference type="ChEBI" id="CHEBI:73003"/>
    </reaction>
    <physiologicalReaction direction="left-to-right" evidence="36">
        <dbReference type="Rhea" id="RHEA:40428"/>
    </physiologicalReaction>
</comment>
<evidence type="ECO:0000256" key="9">
    <source>
        <dbReference type="ARBA" id="ARBA00022516"/>
    </source>
</evidence>
<evidence type="ECO:0000256" key="31">
    <source>
        <dbReference type="ARBA" id="ARBA00047381"/>
    </source>
</evidence>
<dbReference type="GO" id="GO:0005509">
    <property type="term" value="F:calcium ion binding"/>
    <property type="evidence" value="ECO:0007669"/>
    <property type="project" value="InterPro"/>
</dbReference>
<dbReference type="GO" id="GO:0009395">
    <property type="term" value="P:phospholipid catabolic process"/>
    <property type="evidence" value="ECO:0007669"/>
    <property type="project" value="UniProtKB-KW"/>
</dbReference>
<comment type="catalytic activity">
    <reaction evidence="40">
        <text>1,2-di-(5Z,8Z,11Z,14Z-eicosatetraenoyl)-sn-glycero-3-phosphocholine + H2O = 1-(5Z,8Z,11Z,14Z-eicosatetraenoyl)-sn-glycero-3-phosphocholine + (5Z,8Z,11Z,14Z)-eicosatetraenoate + H(+)</text>
        <dbReference type="Rhea" id="RHEA:41075"/>
        <dbReference type="ChEBI" id="CHEBI:15377"/>
        <dbReference type="ChEBI" id="CHEBI:15378"/>
        <dbReference type="ChEBI" id="CHEBI:32395"/>
        <dbReference type="ChEBI" id="CHEBI:60657"/>
        <dbReference type="ChEBI" id="CHEBI:74344"/>
    </reaction>
    <physiologicalReaction direction="left-to-right" evidence="40">
        <dbReference type="Rhea" id="RHEA:41076"/>
    </physiologicalReaction>
</comment>
<organism evidence="50 51">
    <name type="scientific">Canis lupus familiaris</name>
    <name type="common">Dog</name>
    <name type="synonym">Canis familiaris</name>
    <dbReference type="NCBI Taxonomy" id="9615"/>
    <lineage>
        <taxon>Eukaryota</taxon>
        <taxon>Metazoa</taxon>
        <taxon>Chordata</taxon>
        <taxon>Craniata</taxon>
        <taxon>Vertebrata</taxon>
        <taxon>Euteleostomi</taxon>
        <taxon>Mammalia</taxon>
        <taxon>Eutheria</taxon>
        <taxon>Laurasiatheria</taxon>
        <taxon>Carnivora</taxon>
        <taxon>Caniformia</taxon>
        <taxon>Canidae</taxon>
        <taxon>Canis</taxon>
    </lineage>
</organism>
<comment type="catalytic activity">
    <reaction evidence="39">
        <text>2-[(15S)-hydroxy-(5Z,8Z,11Z,13E)-eicosatetraenoyl]-sn-glycero-3-phosphocholine + H2O = (15S)-hydroxy-(5Z,8Z,11Z,13E)-eicosatetraenoate + sn-glycerol 3-phosphocholine + H(+)</text>
        <dbReference type="Rhea" id="RHEA:53700"/>
        <dbReference type="ChEBI" id="CHEBI:15377"/>
        <dbReference type="ChEBI" id="CHEBI:15378"/>
        <dbReference type="ChEBI" id="CHEBI:16870"/>
        <dbReference type="ChEBI" id="CHEBI:57409"/>
        <dbReference type="ChEBI" id="CHEBI:137584"/>
    </reaction>
    <physiologicalReaction direction="left-to-right" evidence="39">
        <dbReference type="Rhea" id="RHEA:53701"/>
    </physiologicalReaction>
</comment>
<evidence type="ECO:0000256" key="20">
    <source>
        <dbReference type="ARBA" id="ARBA00023160"/>
    </source>
</evidence>
<dbReference type="Proteomes" id="UP000694542">
    <property type="component" value="Chromosome 30"/>
</dbReference>
<evidence type="ECO:0000256" key="29">
    <source>
        <dbReference type="ARBA" id="ARBA00037925"/>
    </source>
</evidence>
<comment type="catalytic activity">
    <reaction evidence="31">
        <text>2-[(15R)-hydroxy-(5Z,8Z,11Z,13E)-eicosatetraenoyl]-sn-glycero-3-phosphocholine + H2O = (15R)-hydroxy-(5Z,8Z,11Z,13E)-eicosatetraenoate + sn-glycerol 3-phosphocholine + H(+)</text>
        <dbReference type="Rhea" id="RHEA:53696"/>
        <dbReference type="ChEBI" id="CHEBI:15377"/>
        <dbReference type="ChEBI" id="CHEBI:15378"/>
        <dbReference type="ChEBI" id="CHEBI:16870"/>
        <dbReference type="ChEBI" id="CHEBI:78837"/>
        <dbReference type="ChEBI" id="CHEBI:137583"/>
    </reaction>
    <physiologicalReaction direction="left-to-right" evidence="31">
        <dbReference type="Rhea" id="RHEA:53697"/>
    </physiologicalReaction>
</comment>
<dbReference type="AlphaFoldDB" id="A0A8C0YWS5"/>
<dbReference type="Pfam" id="PF18695">
    <property type="entry name" value="cPLA2_C2"/>
    <property type="match status" value="1"/>
</dbReference>
<comment type="catalytic activity">
    <reaction evidence="33">
        <text>a 1-O-alkyl-2-acyl-sn-glycero-3-phosphocholine + H2O = a 1-O-alkyl-sn-glycero-3-phosphocholine + a fatty acid + H(+)</text>
        <dbReference type="Rhea" id="RHEA:36231"/>
        <dbReference type="ChEBI" id="CHEBI:15377"/>
        <dbReference type="ChEBI" id="CHEBI:15378"/>
        <dbReference type="ChEBI" id="CHEBI:28868"/>
        <dbReference type="ChEBI" id="CHEBI:30909"/>
        <dbReference type="ChEBI" id="CHEBI:36702"/>
        <dbReference type="EC" id="3.1.1.4"/>
    </reaction>
    <physiologicalReaction direction="left-to-right" evidence="33">
        <dbReference type="Rhea" id="RHEA:36232"/>
    </physiologicalReaction>
</comment>
<comment type="cofactor">
    <cofactor evidence="1">
        <name>Ca(2+)</name>
        <dbReference type="ChEBI" id="CHEBI:29108"/>
    </cofactor>
</comment>
<comment type="catalytic activity">
    <reaction evidence="23">
        <text>a 1,2-diacyl-sn-glycero-3-phosphocholine + H2O = a 1-acyl-sn-glycero-3-phosphocholine + a fatty acid + H(+)</text>
        <dbReference type="Rhea" id="RHEA:15801"/>
        <dbReference type="ChEBI" id="CHEBI:15377"/>
        <dbReference type="ChEBI" id="CHEBI:15378"/>
        <dbReference type="ChEBI" id="CHEBI:28868"/>
        <dbReference type="ChEBI" id="CHEBI:57643"/>
        <dbReference type="ChEBI" id="CHEBI:58168"/>
        <dbReference type="EC" id="3.1.1.4"/>
    </reaction>
    <physiologicalReaction direction="left-to-right" evidence="23">
        <dbReference type="Rhea" id="RHEA:15802"/>
    </physiologicalReaction>
</comment>
<evidence type="ECO:0000256" key="1">
    <source>
        <dbReference type="ARBA" id="ARBA00001913"/>
    </source>
</evidence>
<keyword evidence="7 47" id="KW-0963">Cytoplasm</keyword>
<evidence type="ECO:0000259" key="48">
    <source>
        <dbReference type="PROSITE" id="PS50004"/>
    </source>
</evidence>
<dbReference type="InterPro" id="IPR000008">
    <property type="entry name" value="C2_dom"/>
</dbReference>
<dbReference type="SMART" id="SM00239">
    <property type="entry name" value="C2"/>
    <property type="match status" value="1"/>
</dbReference>
<dbReference type="Gene3D" id="3.40.1090.10">
    <property type="entry name" value="Cytosolic phospholipase A2 catalytic domain"/>
    <property type="match status" value="1"/>
</dbReference>
<dbReference type="SUPFAM" id="SSF52151">
    <property type="entry name" value="FabD/lysophospholipase-like"/>
    <property type="match status" value="1"/>
</dbReference>
<keyword evidence="8" id="KW-0644">Prostaglandin metabolism</keyword>
<dbReference type="InterPro" id="IPR040723">
    <property type="entry name" value="cPLA2_C2"/>
</dbReference>
<evidence type="ECO:0000256" key="34">
    <source>
        <dbReference type="ARBA" id="ARBA00048087"/>
    </source>
</evidence>
<evidence type="ECO:0000256" key="40">
    <source>
        <dbReference type="ARBA" id="ARBA00048849"/>
    </source>
</evidence>
<evidence type="ECO:0000256" key="47">
    <source>
        <dbReference type="RuleBase" id="RU362102"/>
    </source>
</evidence>
<keyword evidence="18 46" id="KW-0443">Lipid metabolism</keyword>
<evidence type="ECO:0000256" key="44">
    <source>
        <dbReference type="ARBA" id="ARBA00049471"/>
    </source>
</evidence>